<proteinExistence type="predicted"/>
<dbReference type="PANTHER" id="PTHR47326">
    <property type="entry name" value="TRANSPOSABLE ELEMENT TC3 TRANSPOSASE-LIKE PROTEIN"/>
    <property type="match status" value="1"/>
</dbReference>
<sequence>MACAEQKAFCVTGSTYLEMLEIWLFSQIKEDLSNFVFQQDGEPPHRAIEVRRFLNTELPRSWIGRSEPDDLLLHSWPP</sequence>
<reference evidence="1 2" key="1">
    <citation type="journal article" date="2019" name="Sci. Rep.">
        <title>Orb-weaving spider Araneus ventricosus genome elucidates the spidroin gene catalogue.</title>
        <authorList>
            <person name="Kono N."/>
            <person name="Nakamura H."/>
            <person name="Ohtoshi R."/>
            <person name="Moran D.A.P."/>
            <person name="Shinohara A."/>
            <person name="Yoshida Y."/>
            <person name="Fujiwara M."/>
            <person name="Mori M."/>
            <person name="Tomita M."/>
            <person name="Arakawa K."/>
        </authorList>
    </citation>
    <scope>NUCLEOTIDE SEQUENCE [LARGE SCALE GENOMIC DNA]</scope>
</reference>
<dbReference type="InterPro" id="IPR036397">
    <property type="entry name" value="RNaseH_sf"/>
</dbReference>
<dbReference type="GO" id="GO:0003676">
    <property type="term" value="F:nucleic acid binding"/>
    <property type="evidence" value="ECO:0007669"/>
    <property type="project" value="InterPro"/>
</dbReference>
<protein>
    <recommendedName>
        <fullName evidence="3">Tc1-like transposase DDE domain-containing protein</fullName>
    </recommendedName>
</protein>
<comment type="caution">
    <text evidence="1">The sequence shown here is derived from an EMBL/GenBank/DDBJ whole genome shotgun (WGS) entry which is preliminary data.</text>
</comment>
<dbReference type="AlphaFoldDB" id="A0A4Y2TNT9"/>
<organism evidence="1 2">
    <name type="scientific">Araneus ventricosus</name>
    <name type="common">Orbweaver spider</name>
    <name type="synonym">Epeira ventricosa</name>
    <dbReference type="NCBI Taxonomy" id="182803"/>
    <lineage>
        <taxon>Eukaryota</taxon>
        <taxon>Metazoa</taxon>
        <taxon>Ecdysozoa</taxon>
        <taxon>Arthropoda</taxon>
        <taxon>Chelicerata</taxon>
        <taxon>Arachnida</taxon>
        <taxon>Araneae</taxon>
        <taxon>Araneomorphae</taxon>
        <taxon>Entelegynae</taxon>
        <taxon>Araneoidea</taxon>
        <taxon>Araneidae</taxon>
        <taxon>Araneus</taxon>
    </lineage>
</organism>
<keyword evidence="2" id="KW-1185">Reference proteome</keyword>
<name>A0A4Y2TNT9_ARAVE</name>
<gene>
    <name evidence="1" type="ORF">AVEN_248201_1</name>
</gene>
<evidence type="ECO:0000313" key="1">
    <source>
        <dbReference type="EMBL" id="GBO01731.1"/>
    </source>
</evidence>
<dbReference type="EMBL" id="BGPR01029751">
    <property type="protein sequence ID" value="GBO01731.1"/>
    <property type="molecule type" value="Genomic_DNA"/>
</dbReference>
<accession>A0A4Y2TNT9</accession>
<dbReference type="PANTHER" id="PTHR47326:SF1">
    <property type="entry name" value="HTH PSQ-TYPE DOMAIN-CONTAINING PROTEIN"/>
    <property type="match status" value="1"/>
</dbReference>
<dbReference type="Proteomes" id="UP000499080">
    <property type="component" value="Unassembled WGS sequence"/>
</dbReference>
<dbReference type="Gene3D" id="3.30.420.10">
    <property type="entry name" value="Ribonuclease H-like superfamily/Ribonuclease H"/>
    <property type="match status" value="1"/>
</dbReference>
<evidence type="ECO:0000313" key="2">
    <source>
        <dbReference type="Proteomes" id="UP000499080"/>
    </source>
</evidence>
<dbReference type="OrthoDB" id="6463272at2759"/>
<evidence type="ECO:0008006" key="3">
    <source>
        <dbReference type="Google" id="ProtNLM"/>
    </source>
</evidence>
<feature type="non-terminal residue" evidence="1">
    <location>
        <position position="78"/>
    </location>
</feature>